<dbReference type="EMBL" id="JXTC01000089">
    <property type="protein sequence ID" value="PON89812.1"/>
    <property type="molecule type" value="Genomic_DNA"/>
</dbReference>
<organism evidence="1 2">
    <name type="scientific">Trema orientale</name>
    <name type="common">Charcoal tree</name>
    <name type="synonym">Celtis orientalis</name>
    <dbReference type="NCBI Taxonomy" id="63057"/>
    <lineage>
        <taxon>Eukaryota</taxon>
        <taxon>Viridiplantae</taxon>
        <taxon>Streptophyta</taxon>
        <taxon>Embryophyta</taxon>
        <taxon>Tracheophyta</taxon>
        <taxon>Spermatophyta</taxon>
        <taxon>Magnoliopsida</taxon>
        <taxon>eudicotyledons</taxon>
        <taxon>Gunneridae</taxon>
        <taxon>Pentapetalae</taxon>
        <taxon>rosids</taxon>
        <taxon>fabids</taxon>
        <taxon>Rosales</taxon>
        <taxon>Cannabaceae</taxon>
        <taxon>Trema</taxon>
    </lineage>
</organism>
<reference evidence="2" key="1">
    <citation type="submission" date="2016-06" db="EMBL/GenBank/DDBJ databases">
        <title>Parallel loss of symbiosis genes in relatives of nitrogen-fixing non-legume Parasponia.</title>
        <authorList>
            <person name="Van Velzen R."/>
            <person name="Holmer R."/>
            <person name="Bu F."/>
            <person name="Rutten L."/>
            <person name="Van Zeijl A."/>
            <person name="Liu W."/>
            <person name="Santuari L."/>
            <person name="Cao Q."/>
            <person name="Sharma T."/>
            <person name="Shen D."/>
            <person name="Roswanjaya Y."/>
            <person name="Wardhani T."/>
            <person name="Kalhor M.S."/>
            <person name="Jansen J."/>
            <person name="Van den Hoogen J."/>
            <person name="Gungor B."/>
            <person name="Hartog M."/>
            <person name="Hontelez J."/>
            <person name="Verver J."/>
            <person name="Yang W.-C."/>
            <person name="Schijlen E."/>
            <person name="Repin R."/>
            <person name="Schilthuizen M."/>
            <person name="Schranz E."/>
            <person name="Heidstra R."/>
            <person name="Miyata K."/>
            <person name="Fedorova E."/>
            <person name="Kohlen W."/>
            <person name="Bisseling T."/>
            <person name="Smit S."/>
            <person name="Geurts R."/>
        </authorList>
    </citation>
    <scope>NUCLEOTIDE SEQUENCE [LARGE SCALE GENOMIC DNA]</scope>
    <source>
        <strain evidence="2">cv. RG33-2</strain>
    </source>
</reference>
<proteinExistence type="predicted"/>
<dbReference type="Proteomes" id="UP000237000">
    <property type="component" value="Unassembled WGS sequence"/>
</dbReference>
<evidence type="ECO:0000313" key="2">
    <source>
        <dbReference type="Proteomes" id="UP000237000"/>
    </source>
</evidence>
<dbReference type="InParanoid" id="A0A2P5EW98"/>
<accession>A0A2P5EW98</accession>
<sequence length="96" mass="10997">MENLRYCYKIITESSCGPLSILQLYSRLVHTDILNLLPLMLHEDRAIATNLARKKAIPLQSAKKLAIKLNKEKDGKKEEKNTLELVDVGHKTFQFC</sequence>
<comment type="caution">
    <text evidence="1">The sequence shown here is derived from an EMBL/GenBank/DDBJ whole genome shotgun (WGS) entry which is preliminary data.</text>
</comment>
<dbReference type="AlphaFoldDB" id="A0A2P5EW98"/>
<keyword evidence="2" id="KW-1185">Reference proteome</keyword>
<name>A0A2P5EW98_TREOI</name>
<protein>
    <submittedName>
        <fullName evidence="1">Uncharacterized protein</fullName>
    </submittedName>
</protein>
<evidence type="ECO:0000313" key="1">
    <source>
        <dbReference type="EMBL" id="PON89812.1"/>
    </source>
</evidence>
<gene>
    <name evidence="1" type="ORF">TorRG33x02_143350</name>
</gene>